<name>A0AB35MFN7_9MICO</name>
<evidence type="ECO:0000313" key="2">
    <source>
        <dbReference type="Proteomes" id="UP001172756"/>
    </source>
</evidence>
<organism evidence="1 2">
    <name type="scientific">Demequina lignilytica</name>
    <dbReference type="NCBI Taxonomy" id="3051663"/>
    <lineage>
        <taxon>Bacteria</taxon>
        <taxon>Bacillati</taxon>
        <taxon>Actinomycetota</taxon>
        <taxon>Actinomycetes</taxon>
        <taxon>Micrococcales</taxon>
        <taxon>Demequinaceae</taxon>
        <taxon>Demequina</taxon>
    </lineage>
</organism>
<dbReference type="Gene3D" id="3.40.190.10">
    <property type="entry name" value="Periplasmic binding protein-like II"/>
    <property type="match status" value="2"/>
</dbReference>
<dbReference type="PANTHER" id="PTHR43649">
    <property type="entry name" value="ARABINOSE-BINDING PROTEIN-RELATED"/>
    <property type="match status" value="1"/>
</dbReference>
<gene>
    <name evidence="1" type="ORF">QQ002_03445</name>
</gene>
<proteinExistence type="predicted"/>
<sequence>MPFTHRRRAIALPAIIAVSALGLAACSSGSSSPDSSGSGETTDSMEPVELSFLVDNTETSVGIVQALTDAYTAEHPNVTFAIEERPGGGDGDNIVKTRLQTGEMSDLFFYNSGSLFQALAPTKTLMPIDDLANADAISDTFKAGVTADGMLYGVPAGTAMGGGVMYNIPMYEELGLEIPTSWDEFMANNQAILDAGKVPVIQTFADTWTSQLFVLGDFANVLAVDPDWADKYTANEVKYADGSPAIDGFVHQQEVYEAGYLNEDFASATFADGVRMVAQGEGAHYPMLSFALAEVLANSPDNVDDVGYFAMPGAAADSPLTTWLGAGIYSPTTTEHPDAVKDFMNFVATPEACDIQTEAVGAQGPYFVDGCTLPDDVPQMVADMLPYFDVGNTGPALEFLSPIKGPALEQITVEVGSGIRTAEDGAALYDQDVEKQAQQLGLEGW</sequence>
<protein>
    <submittedName>
        <fullName evidence="1">Extracellular solute-binding protein</fullName>
    </submittedName>
</protein>
<dbReference type="InterPro" id="IPR050490">
    <property type="entry name" value="Bact_solute-bd_prot1"/>
</dbReference>
<dbReference type="EMBL" id="JAUHQB010000002">
    <property type="protein sequence ID" value="MDN4482592.1"/>
    <property type="molecule type" value="Genomic_DNA"/>
</dbReference>
<dbReference type="PANTHER" id="PTHR43649:SF12">
    <property type="entry name" value="DIACETYLCHITOBIOSE BINDING PROTEIN DASA"/>
    <property type="match status" value="1"/>
</dbReference>
<dbReference type="Pfam" id="PF01547">
    <property type="entry name" value="SBP_bac_1"/>
    <property type="match status" value="1"/>
</dbReference>
<dbReference type="InterPro" id="IPR006059">
    <property type="entry name" value="SBP"/>
</dbReference>
<dbReference type="SUPFAM" id="SSF53850">
    <property type="entry name" value="Periplasmic binding protein-like II"/>
    <property type="match status" value="1"/>
</dbReference>
<dbReference type="RefSeq" id="WP_301159691.1">
    <property type="nucleotide sequence ID" value="NZ_JAUHQB010000002.1"/>
</dbReference>
<dbReference type="Proteomes" id="UP001172756">
    <property type="component" value="Unassembled WGS sequence"/>
</dbReference>
<reference evidence="1 2" key="1">
    <citation type="submission" date="2023-06" db="EMBL/GenBank/DDBJ databases">
        <title>SYSU T0a273.</title>
        <authorList>
            <person name="Gao L."/>
            <person name="Fang B.-Z."/>
            <person name="Li W.-J."/>
        </authorList>
    </citation>
    <scope>NUCLEOTIDE SEQUENCE [LARGE SCALE GENOMIC DNA]</scope>
    <source>
        <strain evidence="1 2">SYSU T0a273</strain>
    </source>
</reference>
<accession>A0AB35MFN7</accession>
<dbReference type="PROSITE" id="PS51257">
    <property type="entry name" value="PROKAR_LIPOPROTEIN"/>
    <property type="match status" value="1"/>
</dbReference>
<evidence type="ECO:0000313" key="1">
    <source>
        <dbReference type="EMBL" id="MDN4482592.1"/>
    </source>
</evidence>
<dbReference type="AlphaFoldDB" id="A0AB35MFN7"/>
<comment type="caution">
    <text evidence="1">The sequence shown here is derived from an EMBL/GenBank/DDBJ whole genome shotgun (WGS) entry which is preliminary data.</text>
</comment>